<proteinExistence type="predicted"/>
<protein>
    <submittedName>
        <fullName evidence="1">Uncharacterized protein</fullName>
    </submittedName>
</protein>
<sequence length="581" mass="64809">MHTLTRVSNSALQYQENSLCASRSNLAGTSLSDDQESDNSDSVYNEAEIGLREMGVMAILANFILQRRDAIAMMQEMLPVQNLNEYVVALDMFAYAAEMQTLKKFGDISRNCRSLKSGRDWELITRRLLDTGQLYLNNTPSREVARLREDSFGKELSLVKHDLARYYRSRGDDIEASRLFATSFDDQRFLADHTIHDLGKIATQMTHFLRSIYNGVRERYCSILHPSSDVSITAGQLAVIIGRNVECIHPEECGVDTAAEITGRTIFHLAVEAGDLAYLKAVLQTEDEATTIALQERDEMRMTPLMVAAYTGNIEIFKLLVEKGADKNAQAVDGKSVLSLASIAGNDDIVQYLLEVGVNANVHMNCSPVHDAILAKQFLVAETLLTGGADPRARYGEHRRPSASDMAAQCGQTRLAETLRAVEKRLTQRELRSQPDLNAPEDRKRKTDHFHPSPRQSTDILQRFNIEHIEGHKRPRNAVGPTTDPFDLPEMLPQVGGSRDMSLDAADTGPTDDSRSEYNGFQGITGDPNSYDAFINYEAGSTPGQQAVHFQHDNHVNNNNNNNNNQPTLGYRPESNWGQYL</sequence>
<evidence type="ECO:0000313" key="1">
    <source>
        <dbReference type="EMBL" id="KAJ9653695.1"/>
    </source>
</evidence>
<reference evidence="1" key="1">
    <citation type="submission" date="2022-10" db="EMBL/GenBank/DDBJ databases">
        <title>Culturing micro-colonial fungi from biological soil crusts in the Mojave desert and describing Neophaeococcomyces mojavensis, and introducing the new genera and species Taxawa tesnikishii.</title>
        <authorList>
            <person name="Kurbessoian T."/>
            <person name="Stajich J.E."/>
        </authorList>
    </citation>
    <scope>NUCLEOTIDE SEQUENCE</scope>
    <source>
        <strain evidence="1">JES_112</strain>
    </source>
</reference>
<keyword evidence="2" id="KW-1185">Reference proteome</keyword>
<organism evidence="1 2">
    <name type="scientific">Neophaeococcomyces mojaviensis</name>
    <dbReference type="NCBI Taxonomy" id="3383035"/>
    <lineage>
        <taxon>Eukaryota</taxon>
        <taxon>Fungi</taxon>
        <taxon>Dikarya</taxon>
        <taxon>Ascomycota</taxon>
        <taxon>Pezizomycotina</taxon>
        <taxon>Eurotiomycetes</taxon>
        <taxon>Chaetothyriomycetidae</taxon>
        <taxon>Chaetothyriales</taxon>
        <taxon>Chaetothyriales incertae sedis</taxon>
        <taxon>Neophaeococcomyces</taxon>
    </lineage>
</organism>
<name>A0ACC3A0Z3_9EURO</name>
<accession>A0ACC3A0Z3</accession>
<dbReference type="EMBL" id="JAPDRQ010000144">
    <property type="protein sequence ID" value="KAJ9653695.1"/>
    <property type="molecule type" value="Genomic_DNA"/>
</dbReference>
<gene>
    <name evidence="1" type="ORF">H2198_007152</name>
</gene>
<comment type="caution">
    <text evidence="1">The sequence shown here is derived from an EMBL/GenBank/DDBJ whole genome shotgun (WGS) entry which is preliminary data.</text>
</comment>
<evidence type="ECO:0000313" key="2">
    <source>
        <dbReference type="Proteomes" id="UP001172386"/>
    </source>
</evidence>
<dbReference type="Proteomes" id="UP001172386">
    <property type="component" value="Unassembled WGS sequence"/>
</dbReference>